<protein>
    <recommendedName>
        <fullName evidence="3">MADF domain-containing protein</fullName>
    </recommendedName>
</protein>
<dbReference type="AlphaFoldDB" id="A0A397A669"/>
<dbReference type="PANTHER" id="PTHR37558">
    <property type="entry name" value="HTH CENPB-TYPE DOMAIN-CONTAINING PROTEIN"/>
    <property type="match status" value="1"/>
</dbReference>
<gene>
    <name evidence="1" type="ORF">DYB25_002136</name>
</gene>
<proteinExistence type="predicted"/>
<dbReference type="VEuPathDB" id="FungiDB:H257_15235"/>
<reference evidence="1 2" key="1">
    <citation type="submission" date="2018-08" db="EMBL/GenBank/DDBJ databases">
        <title>Aphanomyces genome sequencing and annotation.</title>
        <authorList>
            <person name="Minardi D."/>
            <person name="Oidtmann B."/>
            <person name="Van Der Giezen M."/>
            <person name="Studholme D.J."/>
        </authorList>
    </citation>
    <scope>NUCLEOTIDE SEQUENCE [LARGE SCALE GENOMIC DNA]</scope>
    <source>
        <strain evidence="1 2">Yx</strain>
    </source>
</reference>
<dbReference type="EMBL" id="QUTA01009340">
    <property type="protein sequence ID" value="RHY01159.1"/>
    <property type="molecule type" value="Genomic_DNA"/>
</dbReference>
<name>A0A397A669_APHAT</name>
<evidence type="ECO:0000313" key="2">
    <source>
        <dbReference type="Proteomes" id="UP000266239"/>
    </source>
</evidence>
<evidence type="ECO:0008006" key="3">
    <source>
        <dbReference type="Google" id="ProtNLM"/>
    </source>
</evidence>
<comment type="caution">
    <text evidence="1">The sequence shown here is derived from an EMBL/GenBank/DDBJ whole genome shotgun (WGS) entry which is preliminary data.</text>
</comment>
<dbReference type="PANTHER" id="PTHR37558:SF1">
    <property type="entry name" value="HTH CENPB-TYPE DOMAIN-CONTAINING PROTEIN"/>
    <property type="match status" value="1"/>
</dbReference>
<accession>A0A397A669</accession>
<organism evidence="1 2">
    <name type="scientific">Aphanomyces astaci</name>
    <name type="common">Crayfish plague agent</name>
    <dbReference type="NCBI Taxonomy" id="112090"/>
    <lineage>
        <taxon>Eukaryota</taxon>
        <taxon>Sar</taxon>
        <taxon>Stramenopiles</taxon>
        <taxon>Oomycota</taxon>
        <taxon>Saprolegniomycetes</taxon>
        <taxon>Saprolegniales</taxon>
        <taxon>Verrucalvaceae</taxon>
        <taxon>Aphanomyces</taxon>
    </lineage>
</organism>
<dbReference type="Proteomes" id="UP000266239">
    <property type="component" value="Unassembled WGS sequence"/>
</dbReference>
<sequence length="141" mass="16073">MDDNDVVEDKESESVLKRKTAFRFKGCTDVELPKEVIHVRPFEAPHGEVKKRWTEITKHVQRIYGQTITVNGARERYDDLMSAFEEQTFAALRASGTDEEYDEREKLLGAEEALCILLNRTSSDSTGCRGFLRRLRCSAGA</sequence>
<evidence type="ECO:0000313" key="1">
    <source>
        <dbReference type="EMBL" id="RHY01159.1"/>
    </source>
</evidence>